<organism evidence="2 3">
    <name type="scientific">Parvularcula maris</name>
    <dbReference type="NCBI Taxonomy" id="2965077"/>
    <lineage>
        <taxon>Bacteria</taxon>
        <taxon>Pseudomonadati</taxon>
        <taxon>Pseudomonadota</taxon>
        <taxon>Alphaproteobacteria</taxon>
        <taxon>Parvularculales</taxon>
        <taxon>Parvularculaceae</taxon>
        <taxon>Parvularcula</taxon>
    </lineage>
</organism>
<dbReference type="AlphaFoldDB" id="A0A9X2RJ28"/>
<feature type="transmembrane region" description="Helical" evidence="1">
    <location>
        <begin position="6"/>
        <end position="28"/>
    </location>
</feature>
<feature type="transmembrane region" description="Helical" evidence="1">
    <location>
        <begin position="202"/>
        <end position="224"/>
    </location>
</feature>
<evidence type="ECO:0000313" key="3">
    <source>
        <dbReference type="Proteomes" id="UP001142610"/>
    </source>
</evidence>
<comment type="caution">
    <text evidence="2">The sequence shown here is derived from an EMBL/GenBank/DDBJ whole genome shotgun (WGS) entry which is preliminary data.</text>
</comment>
<accession>A0A9X2RJ28</accession>
<protein>
    <submittedName>
        <fullName evidence="2">Uncharacterized protein</fullName>
    </submittedName>
</protein>
<reference evidence="2" key="1">
    <citation type="submission" date="2022-07" db="EMBL/GenBank/DDBJ databases">
        <title>Parvularcula maris sp. nov., an algicidal bacterium isolated from seawater.</title>
        <authorList>
            <person name="Li F."/>
        </authorList>
    </citation>
    <scope>NUCLEOTIDE SEQUENCE</scope>
    <source>
        <strain evidence="2">BGMRC 0090</strain>
    </source>
</reference>
<keyword evidence="1" id="KW-0812">Transmembrane</keyword>
<sequence length="227" mass="24899">MEPRSLNAFALIRAGLVASGLVGAAVLGRKAIDNQIKRKMSDATVEAVRLAEEELDRSVQSVMRERITQFLRTTAVKFLLLGIVVAFFAVDFLSLAGLRVAVVGLGVSYIAFDLKQSLPQILPAVQYARKHRFRTRSMVTDAVAAAAFEKAYEQAQERLSGQKGQHWITLSSYNHHDLSSEIAEAVAEVARHASYDKVKPRALLFGGFCAVLSLTYAGIAFFLVHMS</sequence>
<proteinExistence type="predicted"/>
<dbReference type="EMBL" id="JANIBC010000001">
    <property type="protein sequence ID" value="MCQ8184427.1"/>
    <property type="molecule type" value="Genomic_DNA"/>
</dbReference>
<name>A0A9X2RJ28_9PROT</name>
<evidence type="ECO:0000256" key="1">
    <source>
        <dbReference type="SAM" id="Phobius"/>
    </source>
</evidence>
<feature type="transmembrane region" description="Helical" evidence="1">
    <location>
        <begin position="70"/>
        <end position="90"/>
    </location>
</feature>
<keyword evidence="1" id="KW-1133">Transmembrane helix</keyword>
<dbReference type="Proteomes" id="UP001142610">
    <property type="component" value="Unassembled WGS sequence"/>
</dbReference>
<keyword evidence="1" id="KW-0472">Membrane</keyword>
<evidence type="ECO:0000313" key="2">
    <source>
        <dbReference type="EMBL" id="MCQ8184427.1"/>
    </source>
</evidence>
<gene>
    <name evidence="2" type="ORF">NOG11_03420</name>
</gene>
<keyword evidence="3" id="KW-1185">Reference proteome</keyword>